<evidence type="ECO:0000256" key="2">
    <source>
        <dbReference type="ARBA" id="ARBA00022475"/>
    </source>
</evidence>
<dbReference type="Proteomes" id="UP000608594">
    <property type="component" value="Unassembled WGS sequence"/>
</dbReference>
<proteinExistence type="inferred from homology"/>
<keyword evidence="4" id="KW-0472">Membrane</keyword>
<comment type="similarity">
    <text evidence="1">Belongs to the EcnA/EcnB lipoprotein family.</text>
</comment>
<evidence type="ECO:0000256" key="3">
    <source>
        <dbReference type="ARBA" id="ARBA00022729"/>
    </source>
</evidence>
<keyword evidence="5" id="KW-0564">Palmitate</keyword>
<gene>
    <name evidence="7" type="ORF">H4P12_10065</name>
</gene>
<evidence type="ECO:0000256" key="4">
    <source>
        <dbReference type="ARBA" id="ARBA00023136"/>
    </source>
</evidence>
<dbReference type="EMBL" id="JACOQL010000003">
    <property type="protein sequence ID" value="MBC9247056.1"/>
    <property type="molecule type" value="Genomic_DNA"/>
</dbReference>
<dbReference type="AlphaFoldDB" id="A0A926GBR2"/>
<dbReference type="GO" id="GO:0009636">
    <property type="term" value="P:response to toxic substance"/>
    <property type="evidence" value="ECO:0007669"/>
    <property type="project" value="InterPro"/>
</dbReference>
<dbReference type="RefSeq" id="WP_187793562.1">
    <property type="nucleotide sequence ID" value="NZ_JACOQL010000003.1"/>
</dbReference>
<accession>A0A926GBR2</accession>
<keyword evidence="2" id="KW-1003">Cell membrane</keyword>
<protein>
    <submittedName>
        <fullName evidence="7">Entericidin EcnAB</fullName>
    </submittedName>
</protein>
<keyword evidence="8" id="KW-1185">Reference proteome</keyword>
<evidence type="ECO:0000256" key="1">
    <source>
        <dbReference type="ARBA" id="ARBA00010296"/>
    </source>
</evidence>
<keyword evidence="3" id="KW-0732">Signal</keyword>
<comment type="caution">
    <text evidence="7">The sequence shown here is derived from an EMBL/GenBank/DDBJ whole genome shotgun (WGS) entry which is preliminary data.</text>
</comment>
<organism evidence="7 8">
    <name type="scientific">Paracoccus amoyensis</name>
    <dbReference type="NCBI Taxonomy" id="2760093"/>
    <lineage>
        <taxon>Bacteria</taxon>
        <taxon>Pseudomonadati</taxon>
        <taxon>Pseudomonadota</taxon>
        <taxon>Alphaproteobacteria</taxon>
        <taxon>Rhodobacterales</taxon>
        <taxon>Paracoccaceae</taxon>
        <taxon>Paracoccus</taxon>
    </lineage>
</organism>
<evidence type="ECO:0000256" key="5">
    <source>
        <dbReference type="ARBA" id="ARBA00023139"/>
    </source>
</evidence>
<keyword evidence="6" id="KW-0449">Lipoprotein</keyword>
<dbReference type="GO" id="GO:0016020">
    <property type="term" value="C:membrane"/>
    <property type="evidence" value="ECO:0007669"/>
    <property type="project" value="InterPro"/>
</dbReference>
<evidence type="ECO:0000256" key="6">
    <source>
        <dbReference type="ARBA" id="ARBA00023288"/>
    </source>
</evidence>
<evidence type="ECO:0000313" key="8">
    <source>
        <dbReference type="Proteomes" id="UP000608594"/>
    </source>
</evidence>
<reference evidence="7" key="1">
    <citation type="submission" date="2020-08" db="EMBL/GenBank/DDBJ databases">
        <title>Paracoccus amoyensis sp. nov., isolated from the surface seawater at coast of Xiamen, Fujian.</title>
        <authorList>
            <person name="Lyu L."/>
        </authorList>
    </citation>
    <scope>NUCLEOTIDE SEQUENCE</scope>
    <source>
        <strain evidence="7">11-3</strain>
    </source>
</reference>
<sequence>MKTKILGIGAVLAVMALSACETVQGAGRDLSTAGQVVQQESAQAQSQM</sequence>
<dbReference type="InterPro" id="IPR012556">
    <property type="entry name" value="Entericidin"/>
</dbReference>
<evidence type="ECO:0000313" key="7">
    <source>
        <dbReference type="EMBL" id="MBC9247056.1"/>
    </source>
</evidence>
<dbReference type="Pfam" id="PF08085">
    <property type="entry name" value="Entericidin"/>
    <property type="match status" value="1"/>
</dbReference>
<dbReference type="PROSITE" id="PS51257">
    <property type="entry name" value="PROKAR_LIPOPROTEIN"/>
    <property type="match status" value="1"/>
</dbReference>
<name>A0A926GBR2_9RHOB</name>